<feature type="repeat" description="WD" evidence="3">
    <location>
        <begin position="392"/>
        <end position="405"/>
    </location>
</feature>
<dbReference type="PANTHER" id="PTHR19848">
    <property type="entry name" value="WD40 REPEAT PROTEIN"/>
    <property type="match status" value="1"/>
</dbReference>
<keyword evidence="1 3" id="KW-0853">WD repeat</keyword>
<dbReference type="SMART" id="SM00320">
    <property type="entry name" value="WD40"/>
    <property type="match status" value="7"/>
</dbReference>
<sequence>MSLAKRNSEAAAKWAAKRRESQERALLQERSLSSSISRRRTPACRETQPPPRNAASTSHEANAAYMEDFRKGMADMYLALEGPGGTKADLGASAAVGCSNTRTTALLGNLPSQYGKSPQERISHREPQGRAGRFGGSAVKGGFLGSKLKEGCTTGGGVAVASGWRQGPLDAAGQLLDLSDRNLLCLSVRGDEAVFGSADHSLYCVDLSRGITTRQLYGSRSKPDAGHTEWVSVVCHTAQGDIASGGVDGKLCLWPRGGGGGGGGRNPGEVQAHAGSISAMKADEEGRVATSGYGGAVRVWDCRRSGGRGGAPPRLSGELSDGGLPAPCMDFSWSSDGRRAVVMTGHRDGRVGFFDAETGAIVAGGCKGGAHRGHVTVVEALDNMMGVSGCCFATGGQDGFVRIWDPRTGAMEGGGSTSVGAGPAAVMEAPAHRGPEGVGAVGGLMVARSGGNRLASFGADRRVCVLEVRGGRSGGGDDVRRHREQSSSLAIEHVFDEHRDFIYCMDFVPVGSGAARAGSGGDVLVTGGGDGMLLVHDLDSMRLLYGLGCCSTGAVRCAVARENMLTVAGDDGNAMLYSFGGDTAEEVGGRTPGRRK</sequence>
<dbReference type="Pfam" id="PF00400">
    <property type="entry name" value="WD40"/>
    <property type="match status" value="2"/>
</dbReference>
<dbReference type="SUPFAM" id="SSF50978">
    <property type="entry name" value="WD40 repeat-like"/>
    <property type="match status" value="1"/>
</dbReference>
<dbReference type="PROSITE" id="PS50082">
    <property type="entry name" value="WD_REPEATS_2"/>
    <property type="match status" value="2"/>
</dbReference>
<evidence type="ECO:0000313" key="6">
    <source>
        <dbReference type="Proteomes" id="UP000002630"/>
    </source>
</evidence>
<feature type="compositionally biased region" description="Basic and acidic residues" evidence="4">
    <location>
        <begin position="17"/>
        <end position="27"/>
    </location>
</feature>
<keyword evidence="6" id="KW-1185">Reference proteome</keyword>
<proteinExistence type="predicted"/>
<dbReference type="OMA" id="ISHREPQ"/>
<evidence type="ECO:0000256" key="2">
    <source>
        <dbReference type="ARBA" id="ARBA00022737"/>
    </source>
</evidence>
<reference evidence="5 6" key="1">
    <citation type="journal article" date="2010" name="Nature">
        <title>The Ectocarpus genome and the independent evolution of multicellularity in brown algae.</title>
        <authorList>
            <person name="Cock J.M."/>
            <person name="Sterck L."/>
            <person name="Rouze P."/>
            <person name="Scornet D."/>
            <person name="Allen A.E."/>
            <person name="Amoutzias G."/>
            <person name="Anthouard V."/>
            <person name="Artiguenave F."/>
            <person name="Aury J.M."/>
            <person name="Badger J.H."/>
            <person name="Beszteri B."/>
            <person name="Billiau K."/>
            <person name="Bonnet E."/>
            <person name="Bothwell J.H."/>
            <person name="Bowler C."/>
            <person name="Boyen C."/>
            <person name="Brownlee C."/>
            <person name="Carrano C.J."/>
            <person name="Charrier B."/>
            <person name="Cho G.Y."/>
            <person name="Coelho S.M."/>
            <person name="Collen J."/>
            <person name="Corre E."/>
            <person name="Da Silva C."/>
            <person name="Delage L."/>
            <person name="Delaroque N."/>
            <person name="Dittami S.M."/>
            <person name="Doulbeau S."/>
            <person name="Elias M."/>
            <person name="Farnham G."/>
            <person name="Gachon C.M."/>
            <person name="Gschloessl B."/>
            <person name="Heesch S."/>
            <person name="Jabbari K."/>
            <person name="Jubin C."/>
            <person name="Kawai H."/>
            <person name="Kimura K."/>
            <person name="Kloareg B."/>
            <person name="Kupper F.C."/>
            <person name="Lang D."/>
            <person name="Le Bail A."/>
            <person name="Leblanc C."/>
            <person name="Lerouge P."/>
            <person name="Lohr M."/>
            <person name="Lopez P.J."/>
            <person name="Martens C."/>
            <person name="Maumus F."/>
            <person name="Michel G."/>
            <person name="Miranda-Saavedra D."/>
            <person name="Morales J."/>
            <person name="Moreau H."/>
            <person name="Motomura T."/>
            <person name="Nagasato C."/>
            <person name="Napoli C.A."/>
            <person name="Nelson D.R."/>
            <person name="Nyvall-Collen P."/>
            <person name="Peters A.F."/>
            <person name="Pommier C."/>
            <person name="Potin P."/>
            <person name="Poulain J."/>
            <person name="Quesneville H."/>
            <person name="Read B."/>
            <person name="Rensing S.A."/>
            <person name="Ritter A."/>
            <person name="Rousvoal S."/>
            <person name="Samanta M."/>
            <person name="Samson G."/>
            <person name="Schroeder D.C."/>
            <person name="Segurens B."/>
            <person name="Strittmatter M."/>
            <person name="Tonon T."/>
            <person name="Tregear J.W."/>
            <person name="Valentin K."/>
            <person name="von Dassow P."/>
            <person name="Yamagishi T."/>
            <person name="Van de Peer Y."/>
            <person name="Wincker P."/>
        </authorList>
    </citation>
    <scope>NUCLEOTIDE SEQUENCE [LARGE SCALE GENOMIC DNA]</scope>
    <source>
        <strain evidence="6">Ec32 / CCAP1310/4</strain>
    </source>
</reference>
<dbReference type="AlphaFoldDB" id="D7G2S1"/>
<dbReference type="InParanoid" id="D7G2S1"/>
<feature type="region of interest" description="Disordered" evidence="4">
    <location>
        <begin position="1"/>
        <end position="60"/>
    </location>
</feature>
<dbReference type="InterPro" id="IPR015943">
    <property type="entry name" value="WD40/YVTN_repeat-like_dom_sf"/>
</dbReference>
<gene>
    <name evidence="5" type="ORF">Esi_0048_0124</name>
</gene>
<dbReference type="Gene3D" id="2.130.10.10">
    <property type="entry name" value="YVTN repeat-like/Quinoprotein amine dehydrogenase"/>
    <property type="match status" value="3"/>
</dbReference>
<feature type="repeat" description="WD" evidence="3">
    <location>
        <begin position="270"/>
        <end position="301"/>
    </location>
</feature>
<dbReference type="OrthoDB" id="256303at2759"/>
<evidence type="ECO:0000256" key="4">
    <source>
        <dbReference type="SAM" id="MobiDB-lite"/>
    </source>
</evidence>
<evidence type="ECO:0000256" key="3">
    <source>
        <dbReference type="PROSITE-ProRule" id="PRU00221"/>
    </source>
</evidence>
<evidence type="ECO:0000256" key="1">
    <source>
        <dbReference type="ARBA" id="ARBA00022574"/>
    </source>
</evidence>
<keyword evidence="2" id="KW-0677">Repeat</keyword>
<dbReference type="STRING" id="2880.D7G2S1"/>
<dbReference type="Proteomes" id="UP000002630">
    <property type="component" value="Linkage Group LG23"/>
</dbReference>
<accession>D7G2S1</accession>
<dbReference type="PANTHER" id="PTHR19848:SF7">
    <property type="entry name" value="F-BOX AND WD-40 DOMAIN PROTEIN 7"/>
    <property type="match status" value="1"/>
</dbReference>
<dbReference type="EMBL" id="FN649748">
    <property type="protein sequence ID" value="CBJ26896.1"/>
    <property type="molecule type" value="Genomic_DNA"/>
</dbReference>
<feature type="region of interest" description="Disordered" evidence="4">
    <location>
        <begin position="109"/>
        <end position="136"/>
    </location>
</feature>
<name>D7G2S1_ECTSI</name>
<organism evidence="5 6">
    <name type="scientific">Ectocarpus siliculosus</name>
    <name type="common">Brown alga</name>
    <name type="synonym">Conferva siliculosa</name>
    <dbReference type="NCBI Taxonomy" id="2880"/>
    <lineage>
        <taxon>Eukaryota</taxon>
        <taxon>Sar</taxon>
        <taxon>Stramenopiles</taxon>
        <taxon>Ochrophyta</taxon>
        <taxon>PX clade</taxon>
        <taxon>Phaeophyceae</taxon>
        <taxon>Ectocarpales</taxon>
        <taxon>Ectocarpaceae</taxon>
        <taxon>Ectocarpus</taxon>
    </lineage>
</organism>
<feature type="compositionally biased region" description="Basic and acidic residues" evidence="4">
    <location>
        <begin position="118"/>
        <end position="128"/>
    </location>
</feature>
<dbReference type="InterPro" id="IPR001680">
    <property type="entry name" value="WD40_rpt"/>
</dbReference>
<evidence type="ECO:0000313" key="5">
    <source>
        <dbReference type="EMBL" id="CBJ26896.1"/>
    </source>
</evidence>
<dbReference type="EMBL" id="FN648685">
    <property type="protein sequence ID" value="CBJ26896.1"/>
    <property type="molecule type" value="Genomic_DNA"/>
</dbReference>
<dbReference type="InterPro" id="IPR036322">
    <property type="entry name" value="WD40_repeat_dom_sf"/>
</dbReference>
<protein>
    <submittedName>
        <fullName evidence="5">Uncharacterized protein</fullName>
    </submittedName>
</protein>